<dbReference type="STRING" id="412965.COSY_0627"/>
<comment type="cofactor">
    <cofactor evidence="1 6 7">
        <name>pyridoxal 5'-phosphate</name>
        <dbReference type="ChEBI" id="CHEBI:597326"/>
    </cofactor>
</comment>
<dbReference type="Gene3D" id="3.90.1150.170">
    <property type="match status" value="1"/>
</dbReference>
<evidence type="ECO:0000256" key="3">
    <source>
        <dbReference type="ARBA" id="ARBA00022793"/>
    </source>
</evidence>
<evidence type="ECO:0000313" key="9">
    <source>
        <dbReference type="Proteomes" id="UP000000247"/>
    </source>
</evidence>
<feature type="modified residue" description="N6-(pyridoxal phosphate)lysine" evidence="6">
    <location>
        <position position="288"/>
    </location>
</feature>
<organism evidence="8 9">
    <name type="scientific">Vesicomyosocius okutanii subsp. Calyptogena okutanii (strain HA)</name>
    <dbReference type="NCBI Taxonomy" id="412965"/>
    <lineage>
        <taxon>Bacteria</taxon>
        <taxon>Pseudomonadati</taxon>
        <taxon>Pseudomonadota</taxon>
        <taxon>Gammaproteobacteria</taxon>
        <taxon>Candidatus Pseudothioglobaceae</taxon>
        <taxon>Candidatus Vesicomyidisocius</taxon>
    </lineage>
</organism>
<gene>
    <name evidence="8" type="ordered locus">COSY_0627</name>
</gene>
<keyword evidence="9" id="KW-1185">Reference proteome</keyword>
<dbReference type="InterPro" id="IPR015424">
    <property type="entry name" value="PyrdxlP-dep_Trfase"/>
</dbReference>
<dbReference type="Pfam" id="PF00282">
    <property type="entry name" value="Pyridoxal_deC"/>
    <property type="match status" value="1"/>
</dbReference>
<evidence type="ECO:0000256" key="6">
    <source>
        <dbReference type="PIRSR" id="PIRSR602129-50"/>
    </source>
</evidence>
<dbReference type="EMBL" id="AP009247">
    <property type="protein sequence ID" value="BAF61740.1"/>
    <property type="molecule type" value="Genomic_DNA"/>
</dbReference>
<dbReference type="InterPro" id="IPR015421">
    <property type="entry name" value="PyrdxlP-dep_Trfase_major"/>
</dbReference>
<evidence type="ECO:0000256" key="7">
    <source>
        <dbReference type="RuleBase" id="RU000382"/>
    </source>
</evidence>
<evidence type="ECO:0000256" key="2">
    <source>
        <dbReference type="ARBA" id="ARBA00009533"/>
    </source>
</evidence>
<dbReference type="InterPro" id="IPR002129">
    <property type="entry name" value="PyrdxlP-dep_de-COase"/>
</dbReference>
<sequence>MMQNQDVLQKITQVLATSNFKKSNQLINYQTINKLEKTLNLNKQNPQCWDEIFTWVEQYLEYSPNTSHPNFANRMWSGANQPSIVGEIVTALSNTSNCTFESAPVATLMERYMIKQMLDIVGFKNGEGQMTTGSSNANMIAMMVARNQALRKVKKQGLFNQKYLFAFVNEDAHYSLDKASNILGIGTNHLIKVSTLEDGSINTILLNEKIKQIKQQGGLVFFVCATLGTTVRGAYDNIEALTMLKKQHNFWLHGDGAWGGVAIMSLKLKKKFLTSIESLDSFTMDFHKMLGSNLMCNFLLLNHKHLLSCTCADGDGSYIFRDNEADLGIASLQCGRRVDSLKWFLDWKFYTRKGFSDRVENYYQLAKFAEDFINASVDLEMVLKRTSFNVCFRFKSSHSNKNNFNQCLRDSLYQGQQALLALAYVEKKLVFRLLISNINMNKVKLVSLLNRLVKRGRTLNNV</sequence>
<comment type="similarity">
    <text evidence="2 7">Belongs to the group II decarboxylase family.</text>
</comment>
<name>A5CWC3_VESOH</name>
<dbReference type="PANTHER" id="PTHR45677">
    <property type="entry name" value="GLUTAMATE DECARBOXYLASE-RELATED"/>
    <property type="match status" value="1"/>
</dbReference>
<evidence type="ECO:0000256" key="1">
    <source>
        <dbReference type="ARBA" id="ARBA00001933"/>
    </source>
</evidence>
<dbReference type="eggNOG" id="COG0076">
    <property type="taxonomic scope" value="Bacteria"/>
</dbReference>
<dbReference type="GO" id="GO:0030170">
    <property type="term" value="F:pyridoxal phosphate binding"/>
    <property type="evidence" value="ECO:0007669"/>
    <property type="project" value="InterPro"/>
</dbReference>
<keyword evidence="3" id="KW-0210">Decarboxylase</keyword>
<evidence type="ECO:0000313" key="8">
    <source>
        <dbReference type="EMBL" id="BAF61740.1"/>
    </source>
</evidence>
<dbReference type="Proteomes" id="UP000000247">
    <property type="component" value="Chromosome"/>
</dbReference>
<dbReference type="GO" id="GO:0019752">
    <property type="term" value="P:carboxylic acid metabolic process"/>
    <property type="evidence" value="ECO:0007669"/>
    <property type="project" value="InterPro"/>
</dbReference>
<reference evidence="9" key="1">
    <citation type="journal article" date="2007" name="Curr. Biol.">
        <title>Reduced genome of the thioautotrophic intracellular symbiont in a deep-sea clam, Calyptogena okutanii.</title>
        <authorList>
            <person name="Kuwahara H."/>
            <person name="Yoshida T."/>
            <person name="Takaki Y."/>
            <person name="Shimamura S."/>
            <person name="Nishi S."/>
            <person name="Harada M."/>
            <person name="Matsuyama K."/>
            <person name="Takishita K."/>
            <person name="Kawato M."/>
            <person name="Uematsu K."/>
            <person name="Fujiwara Y."/>
            <person name="Sato T."/>
            <person name="Kato C."/>
            <person name="Kitagawa M."/>
            <person name="Kato I."/>
            <person name="Maruyama T."/>
        </authorList>
    </citation>
    <scope>NUCLEOTIDE SEQUENCE [LARGE SCALE GENOMIC DNA]</scope>
    <source>
        <strain evidence="9">HA</strain>
    </source>
</reference>
<dbReference type="HOGENOM" id="CLU_011856_0_0_6"/>
<dbReference type="AlphaFoldDB" id="A5CWC3"/>
<dbReference type="GO" id="GO:0005737">
    <property type="term" value="C:cytoplasm"/>
    <property type="evidence" value="ECO:0007669"/>
    <property type="project" value="TreeGrafter"/>
</dbReference>
<dbReference type="Gene3D" id="3.40.640.10">
    <property type="entry name" value="Type I PLP-dependent aspartate aminotransferase-like (Major domain)"/>
    <property type="match status" value="1"/>
</dbReference>
<keyword evidence="4 6" id="KW-0663">Pyridoxal phosphate</keyword>
<dbReference type="PANTHER" id="PTHR45677:SF8">
    <property type="entry name" value="CYSTEINE SULFINIC ACID DECARBOXYLASE"/>
    <property type="match status" value="1"/>
</dbReference>
<evidence type="ECO:0000256" key="5">
    <source>
        <dbReference type="ARBA" id="ARBA00023239"/>
    </source>
</evidence>
<proteinExistence type="inferred from homology"/>
<evidence type="ECO:0000256" key="4">
    <source>
        <dbReference type="ARBA" id="ARBA00022898"/>
    </source>
</evidence>
<dbReference type="GO" id="GO:0016831">
    <property type="term" value="F:carboxy-lyase activity"/>
    <property type="evidence" value="ECO:0007669"/>
    <property type="project" value="UniProtKB-KW"/>
</dbReference>
<dbReference type="KEGG" id="vok:COSY_0627"/>
<dbReference type="SUPFAM" id="SSF53383">
    <property type="entry name" value="PLP-dependent transferases"/>
    <property type="match status" value="1"/>
</dbReference>
<protein>
    <recommendedName>
        <fullName evidence="10">Glutamate decarboxylase</fullName>
    </recommendedName>
</protein>
<accession>A5CWC3</accession>
<keyword evidence="5 7" id="KW-0456">Lyase</keyword>
<evidence type="ECO:0008006" key="10">
    <source>
        <dbReference type="Google" id="ProtNLM"/>
    </source>
</evidence>